<dbReference type="Pfam" id="PF11993">
    <property type="entry name" value="VC2046"/>
    <property type="match status" value="1"/>
</dbReference>
<keyword evidence="2" id="KW-1185">Reference proteome</keyword>
<name>A0A0C3E6D6_9VIBR</name>
<comment type="caution">
    <text evidence="1">The sequence shown here is derived from an EMBL/GenBank/DDBJ whole genome shotgun (WGS) entry which is preliminary data.</text>
</comment>
<evidence type="ECO:0000313" key="1">
    <source>
        <dbReference type="EMBL" id="KIN09953.1"/>
    </source>
</evidence>
<proteinExistence type="predicted"/>
<accession>A0A0C3E6D6</accession>
<dbReference type="InterPro" id="IPR021879">
    <property type="entry name" value="VC2046_fam"/>
</dbReference>
<evidence type="ECO:0000313" key="2">
    <source>
        <dbReference type="Proteomes" id="UP000031977"/>
    </source>
</evidence>
<dbReference type="STRING" id="50718.SU60_16600"/>
<protein>
    <submittedName>
        <fullName evidence="1">Queuosine biosynthesis protein QueD</fullName>
    </submittedName>
</protein>
<dbReference type="EMBL" id="JXOK01000063">
    <property type="protein sequence ID" value="KIN09953.1"/>
    <property type="molecule type" value="Genomic_DNA"/>
</dbReference>
<dbReference type="RefSeq" id="WP_041156504.1">
    <property type="nucleotide sequence ID" value="NZ_CBCRVP010000006.1"/>
</dbReference>
<reference evidence="1 2" key="1">
    <citation type="submission" date="2015-01" db="EMBL/GenBank/DDBJ databases">
        <title>Draft genome of Vibrio mytili type strain CAIM 528.</title>
        <authorList>
            <person name="Gonzalez-Castillo A."/>
            <person name="Gomez-Gil B."/>
            <person name="Enciso-Ibarra J."/>
        </authorList>
    </citation>
    <scope>NUCLEOTIDE SEQUENCE [LARGE SCALE GENOMIC DNA]</scope>
    <source>
        <strain evidence="1 2">CAIM 528</strain>
    </source>
</reference>
<dbReference type="Proteomes" id="UP000031977">
    <property type="component" value="Unassembled WGS sequence"/>
</dbReference>
<organism evidence="1 2">
    <name type="scientific">Vibrio mytili</name>
    <dbReference type="NCBI Taxonomy" id="50718"/>
    <lineage>
        <taxon>Bacteria</taxon>
        <taxon>Pseudomonadati</taxon>
        <taxon>Pseudomonadota</taxon>
        <taxon>Gammaproteobacteria</taxon>
        <taxon>Vibrionales</taxon>
        <taxon>Vibrionaceae</taxon>
        <taxon>Vibrio</taxon>
    </lineage>
</organism>
<dbReference type="AlphaFoldDB" id="A0A0C3E6D6"/>
<dbReference type="OrthoDB" id="7061360at2"/>
<gene>
    <name evidence="1" type="ORF">SU60_16600</name>
</gene>
<sequence>MQIHTLDKASVINELHIGNGINHAVNEGRRADFALILSMFSNDVRDAVPIEEVDSVKTSDDILRQQFSLSQPQALRSDTSSYELAAEQAKQFQTSGLPSAKLCHYLKPDALTYLPEDTFNLPEEVYHNLSGHERRSLGERNKKLIPDANLYNQLVTAQRQYHIQAQV</sequence>